<keyword evidence="4" id="KW-1185">Reference proteome</keyword>
<dbReference type="SUPFAM" id="SSF52540">
    <property type="entry name" value="P-loop containing nucleoside triphosphate hydrolases"/>
    <property type="match status" value="1"/>
</dbReference>
<dbReference type="CDD" id="cd02035">
    <property type="entry name" value="ArsA"/>
    <property type="match status" value="1"/>
</dbReference>
<dbReference type="NCBIfam" id="TIGR00345">
    <property type="entry name" value="GET3_arsA_TRC40"/>
    <property type="match status" value="1"/>
</dbReference>
<evidence type="ECO:0000313" key="3">
    <source>
        <dbReference type="EMBL" id="MFC5629301.1"/>
    </source>
</evidence>
<accession>A0ABW0U738</accession>
<dbReference type="PANTHER" id="PTHR10803:SF3">
    <property type="entry name" value="ATPASE GET3"/>
    <property type="match status" value="1"/>
</dbReference>
<reference evidence="4" key="1">
    <citation type="journal article" date="2019" name="Int. J. Syst. Evol. Microbiol.">
        <title>The Global Catalogue of Microorganisms (GCM) 10K type strain sequencing project: providing services to taxonomists for standard genome sequencing and annotation.</title>
        <authorList>
            <consortium name="The Broad Institute Genomics Platform"/>
            <consortium name="The Broad Institute Genome Sequencing Center for Infectious Disease"/>
            <person name="Wu L."/>
            <person name="Ma J."/>
        </authorList>
    </citation>
    <scope>NUCLEOTIDE SEQUENCE [LARGE SCALE GENOMIC DNA]</scope>
    <source>
        <strain evidence="4">CGMCC 1.15790</strain>
    </source>
</reference>
<proteinExistence type="inferred from homology"/>
<protein>
    <submittedName>
        <fullName evidence="3">ArsA family ATPase</fullName>
    </submittedName>
</protein>
<dbReference type="InterPro" id="IPR025723">
    <property type="entry name" value="ArsA/GET3_ATPase-like"/>
</dbReference>
<evidence type="ECO:0000259" key="2">
    <source>
        <dbReference type="Pfam" id="PF02374"/>
    </source>
</evidence>
<evidence type="ECO:0000256" key="1">
    <source>
        <dbReference type="ARBA" id="ARBA00011040"/>
    </source>
</evidence>
<dbReference type="Proteomes" id="UP001596143">
    <property type="component" value="Unassembled WGS sequence"/>
</dbReference>
<sequence length="312" mass="35440">MKSLFQKEIVFFGGKGGVGKSTSSSAFALAASQQGITTLLVSTDPAHNLSDIFQKKIGDQRKRLTDHLYALEISSEKEAKKYIGEVKNNLKGLVKAHMAEEVNRQIDMAAVSPGADEAALFDRLVRIILEKEEKIDLIVFDTAPTGHTLRLLSLPEMMEAWIDGMLQRRQAINENYSQWLHDGEPVDDPIYRVLMERKDRFSKARTVLMDPKKTGYVYVLMPEKLPIVETERAVQLLNRAGMSVETLVINKCLPKEAGASPFIIKRREQEQVYIEDIEQRFPHQKKVYLPLLEEDISSIKALQQIALRFINE</sequence>
<evidence type="ECO:0000313" key="4">
    <source>
        <dbReference type="Proteomes" id="UP001596143"/>
    </source>
</evidence>
<organism evidence="3 4">
    <name type="scientific">Aliibacillus thermotolerans</name>
    <dbReference type="NCBI Taxonomy" id="1834418"/>
    <lineage>
        <taxon>Bacteria</taxon>
        <taxon>Bacillati</taxon>
        <taxon>Bacillota</taxon>
        <taxon>Bacilli</taxon>
        <taxon>Bacillales</taxon>
        <taxon>Bacillaceae</taxon>
        <taxon>Aliibacillus</taxon>
    </lineage>
</organism>
<feature type="domain" description="ArsA/GET3 Anion-transporting ATPase-like" evidence="2">
    <location>
        <begin position="8"/>
        <end position="306"/>
    </location>
</feature>
<comment type="similarity">
    <text evidence="1">Belongs to the arsA ATPase family.</text>
</comment>
<dbReference type="EMBL" id="JBHSPF010000058">
    <property type="protein sequence ID" value="MFC5629301.1"/>
    <property type="molecule type" value="Genomic_DNA"/>
</dbReference>
<dbReference type="InterPro" id="IPR027417">
    <property type="entry name" value="P-loop_NTPase"/>
</dbReference>
<gene>
    <name evidence="3" type="ORF">ACFPTR_10595</name>
</gene>
<dbReference type="InterPro" id="IPR016300">
    <property type="entry name" value="ATPase_ArsA/GET3"/>
</dbReference>
<dbReference type="RefSeq" id="WP_270896881.1">
    <property type="nucleotide sequence ID" value="NZ_JBHSPF010000058.1"/>
</dbReference>
<dbReference type="Pfam" id="PF02374">
    <property type="entry name" value="ArsA_ATPase"/>
    <property type="match status" value="1"/>
</dbReference>
<comment type="caution">
    <text evidence="3">The sequence shown here is derived from an EMBL/GenBank/DDBJ whole genome shotgun (WGS) entry which is preliminary data.</text>
</comment>
<dbReference type="PANTHER" id="PTHR10803">
    <property type="entry name" value="ARSENICAL PUMP-DRIVING ATPASE ARSENITE-TRANSLOCATING ATPASE"/>
    <property type="match status" value="1"/>
</dbReference>
<dbReference type="Gene3D" id="3.40.50.300">
    <property type="entry name" value="P-loop containing nucleotide triphosphate hydrolases"/>
    <property type="match status" value="1"/>
</dbReference>
<name>A0ABW0U738_9BACI</name>